<evidence type="ECO:0000313" key="1">
    <source>
        <dbReference type="EMBL" id="KCZ72769.1"/>
    </source>
</evidence>
<dbReference type="AlphaFoldDB" id="A0A062VAL1"/>
<comment type="caution">
    <text evidence="1">The sequence shown here is derived from an EMBL/GenBank/DDBJ whole genome shotgun (WGS) entry which is preliminary data.</text>
</comment>
<dbReference type="EMBL" id="JMIY01000002">
    <property type="protein sequence ID" value="KCZ72769.1"/>
    <property type="molecule type" value="Genomic_DNA"/>
</dbReference>
<sequence length="103" mass="11954">MRSYLVNDLLFDSLKVVRPPSKGNEVLPKRVLAESLKYLEDFLYSEIEYDFDTYLISLTKILITCSIIYNTIINATTNGKLSNTHIFNLLIVFKCIEKAHYSR</sequence>
<dbReference type="Proteomes" id="UP000027153">
    <property type="component" value="Unassembled WGS sequence"/>
</dbReference>
<evidence type="ECO:0000313" key="2">
    <source>
        <dbReference type="Proteomes" id="UP000027153"/>
    </source>
</evidence>
<accession>A0A062VAL1</accession>
<name>A0A062VAL1_9EURY</name>
<reference evidence="1 2" key="1">
    <citation type="journal article" date="2013" name="Nature">
        <title>Anaerobic oxidation of methane coupled to nitrate reduction in a novel archaeal lineage.</title>
        <authorList>
            <person name="Haroon M.F."/>
            <person name="Hu S."/>
            <person name="Shi Y."/>
            <person name="Imelfort M."/>
            <person name="Keller J."/>
            <person name="Hugenholtz P."/>
            <person name="Yuan Z."/>
            <person name="Tyson G.W."/>
        </authorList>
    </citation>
    <scope>NUCLEOTIDE SEQUENCE [LARGE SCALE GENOMIC DNA]</scope>
    <source>
        <strain evidence="1 2">ANME-2d</strain>
    </source>
</reference>
<organism evidence="1 2">
    <name type="scientific">Candidatus Methanoperedens nitratireducens</name>
    <dbReference type="NCBI Taxonomy" id="1392998"/>
    <lineage>
        <taxon>Archaea</taxon>
        <taxon>Methanobacteriati</taxon>
        <taxon>Methanobacteriota</taxon>
        <taxon>Stenosarchaea group</taxon>
        <taxon>Methanomicrobia</taxon>
        <taxon>Methanosarcinales</taxon>
        <taxon>ANME-2 cluster</taxon>
        <taxon>Candidatus Methanoperedentaceae</taxon>
        <taxon>Candidatus Methanoperedens</taxon>
    </lineage>
</organism>
<protein>
    <submittedName>
        <fullName evidence="1">Uncharacterized protein</fullName>
    </submittedName>
</protein>
<keyword evidence="2" id="KW-1185">Reference proteome</keyword>
<gene>
    <name evidence="1" type="ORF">ANME2D_01203</name>
</gene>
<proteinExistence type="predicted"/>